<dbReference type="AlphaFoldDB" id="A0A084BCK4"/>
<dbReference type="InterPro" id="IPR024253">
    <property type="entry name" value="Phosducin_thioredoxin-like_dom"/>
</dbReference>
<dbReference type="GO" id="GO:0008277">
    <property type="term" value="P:regulation of G protein-coupled receptor signaling pathway"/>
    <property type="evidence" value="ECO:0007669"/>
    <property type="project" value="InterPro"/>
</dbReference>
<dbReference type="PANTHER" id="PTHR46052">
    <property type="entry name" value="PHOSDUCIN-LIKE PROTEIN"/>
    <property type="match status" value="1"/>
</dbReference>
<gene>
    <name evidence="3" type="ORF">S7711_08626</name>
</gene>
<dbReference type="InterPro" id="IPR051499">
    <property type="entry name" value="Phosducin-like_reg"/>
</dbReference>
<sequence>MGTGSPCIQLQLPPLSFAPSHSTGVKGVINDARHYETTRRNKWTNVIRSSILSVHGMHINGYIGSSRLRGNDAKENAFSSSPNVTDETFLEWCDSRRRSLESEANSTIYCTKKDRPSVRNYGGLDEVDATGYLDAIEKVNKDTIVIVLVYDHDGETSATIESALLPIVKKNTAIHFVKIYYETMEFDQAAAPAILVYKNQGDLFANLTGFTELVSDHTFSSDVLEQLLKNATCRSDYIR</sequence>
<accession>A0A084BCK4</accession>
<keyword evidence="4" id="KW-1185">Reference proteome</keyword>
<name>A0A084BCK4_STACB</name>
<evidence type="ECO:0000313" key="3">
    <source>
        <dbReference type="EMBL" id="KEY75283.1"/>
    </source>
</evidence>
<dbReference type="SUPFAM" id="SSF52833">
    <property type="entry name" value="Thioredoxin-like"/>
    <property type="match status" value="1"/>
</dbReference>
<feature type="domain" description="Phosducin" evidence="2">
    <location>
        <begin position="20"/>
        <end position="228"/>
    </location>
</feature>
<proteinExistence type="inferred from homology"/>
<organism evidence="3 4">
    <name type="scientific">Stachybotrys chartarum (strain CBS 109288 / IBT 7711)</name>
    <name type="common">Toxic black mold</name>
    <name type="synonym">Stilbospora chartarum</name>
    <dbReference type="NCBI Taxonomy" id="1280523"/>
    <lineage>
        <taxon>Eukaryota</taxon>
        <taxon>Fungi</taxon>
        <taxon>Dikarya</taxon>
        <taxon>Ascomycota</taxon>
        <taxon>Pezizomycotina</taxon>
        <taxon>Sordariomycetes</taxon>
        <taxon>Hypocreomycetidae</taxon>
        <taxon>Hypocreales</taxon>
        <taxon>Stachybotryaceae</taxon>
        <taxon>Stachybotrys</taxon>
    </lineage>
</organism>
<dbReference type="InterPro" id="IPR001200">
    <property type="entry name" value="Phosducin"/>
</dbReference>
<dbReference type="Proteomes" id="UP000028045">
    <property type="component" value="Unassembled WGS sequence"/>
</dbReference>
<dbReference type="HOGENOM" id="CLU_1361205_0_0_1"/>
<reference evidence="3 4" key="1">
    <citation type="journal article" date="2014" name="BMC Genomics">
        <title>Comparative genome sequencing reveals chemotype-specific gene clusters in the toxigenic black mold Stachybotrys.</title>
        <authorList>
            <person name="Semeiks J."/>
            <person name="Borek D."/>
            <person name="Otwinowski Z."/>
            <person name="Grishin N.V."/>
        </authorList>
    </citation>
    <scope>NUCLEOTIDE SEQUENCE [LARGE SCALE GENOMIC DNA]</scope>
    <source>
        <strain evidence="4">CBS 109288 / IBT 7711</strain>
    </source>
</reference>
<dbReference type="InterPro" id="IPR036249">
    <property type="entry name" value="Thioredoxin-like_sf"/>
</dbReference>
<dbReference type="Gene3D" id="3.40.30.10">
    <property type="entry name" value="Glutaredoxin"/>
    <property type="match status" value="1"/>
</dbReference>
<dbReference type="CDD" id="cd02987">
    <property type="entry name" value="Phd_like_Phd"/>
    <property type="match status" value="1"/>
</dbReference>
<dbReference type="OrthoDB" id="70588at2759"/>
<dbReference type="PANTHER" id="PTHR46052:SF1">
    <property type="entry name" value="PHOSDUCIN-LIKE PROTEIN"/>
    <property type="match status" value="1"/>
</dbReference>
<evidence type="ECO:0000256" key="1">
    <source>
        <dbReference type="ARBA" id="ARBA00009686"/>
    </source>
</evidence>
<dbReference type="Pfam" id="PF02114">
    <property type="entry name" value="Phosducin"/>
    <property type="match status" value="1"/>
</dbReference>
<protein>
    <recommendedName>
        <fullName evidence="2">Phosducin domain-containing protein</fullName>
    </recommendedName>
</protein>
<dbReference type="EMBL" id="KL647379">
    <property type="protein sequence ID" value="KEY75283.1"/>
    <property type="molecule type" value="Genomic_DNA"/>
</dbReference>
<comment type="similarity">
    <text evidence="1">Belongs to the phosducin family.</text>
</comment>
<evidence type="ECO:0000259" key="2">
    <source>
        <dbReference type="Pfam" id="PF02114"/>
    </source>
</evidence>
<evidence type="ECO:0000313" key="4">
    <source>
        <dbReference type="Proteomes" id="UP000028045"/>
    </source>
</evidence>